<evidence type="ECO:0000259" key="12">
    <source>
        <dbReference type="Pfam" id="PF02768"/>
    </source>
</evidence>
<protein>
    <recommendedName>
        <fullName evidence="9">Beta sliding clamp</fullName>
    </recommendedName>
</protein>
<dbReference type="Proteomes" id="UP000230766">
    <property type="component" value="Unassembled WGS sequence"/>
</dbReference>
<evidence type="ECO:0000256" key="6">
    <source>
        <dbReference type="ARBA" id="ARBA00022705"/>
    </source>
</evidence>
<evidence type="ECO:0000259" key="11">
    <source>
        <dbReference type="Pfam" id="PF02767"/>
    </source>
</evidence>
<dbReference type="SUPFAM" id="SSF55979">
    <property type="entry name" value="DNA clamp"/>
    <property type="match status" value="3"/>
</dbReference>
<comment type="similarity">
    <text evidence="2 9">Belongs to the beta sliding clamp family.</text>
</comment>
<dbReference type="Gene3D" id="3.10.150.10">
    <property type="entry name" value="DNA Polymerase III, subunit A, domain 2"/>
    <property type="match status" value="1"/>
</dbReference>
<comment type="subunit">
    <text evidence="9">Forms a ring-shaped head-to-tail homodimer around DNA.</text>
</comment>
<dbReference type="GO" id="GO:0008408">
    <property type="term" value="F:3'-5' exonuclease activity"/>
    <property type="evidence" value="ECO:0007669"/>
    <property type="project" value="InterPro"/>
</dbReference>
<gene>
    <name evidence="13" type="primary">dnaN</name>
    <name evidence="13" type="ORF">COS09_01705</name>
</gene>
<evidence type="ECO:0000256" key="5">
    <source>
        <dbReference type="ARBA" id="ARBA00022695"/>
    </source>
</evidence>
<dbReference type="CDD" id="cd00140">
    <property type="entry name" value="beta_clamp"/>
    <property type="match status" value="1"/>
</dbReference>
<feature type="domain" description="DNA polymerase III beta sliding clamp central" evidence="11">
    <location>
        <begin position="128"/>
        <end position="251"/>
    </location>
</feature>
<sequence>MNIICIQENLKENLDNALRIIKYNSTLPILNNFLLTTDKGRLKISSTDLEIGFTSWVSSKILKDGSITVPAQLLSQFVNNLPNKNINLEVKDQKLYLNCDNIKASINGLNSDDFPIIPKIKNVSTLIINSKILKEALSNVINSAALSNSRPEISSIYLRIEPDQIKFITTDSFRLAHKTLFLTSEDLKNKIKINYQKSQNIIIPLRTAGEILRILGDKNIDVSINIDQNQILFDLGDTHLISRLIEGNYPDYKAIIPKSFETKCYLSRNSLEEAVKLSGCFSSRLNEVALKTNSSKSYLEVFSNNNEVGNHQTKINSEIKGEDVNITFNWRYLLDGLKNINNEEIVLEFNGDQKPAVIKPVKSADFFYILMPIKNT</sequence>
<dbReference type="PIRSF" id="PIRSF000804">
    <property type="entry name" value="DNA_pol_III_b"/>
    <property type="match status" value="1"/>
</dbReference>
<organism evidence="13 14">
    <name type="scientific">Candidatus Nealsonbacteria bacterium CG01_land_8_20_14_3_00_12</name>
    <dbReference type="NCBI Taxonomy" id="1974697"/>
    <lineage>
        <taxon>Bacteria</taxon>
        <taxon>Candidatus Nealsoniibacteriota</taxon>
    </lineage>
</organism>
<feature type="domain" description="DNA polymerase III beta sliding clamp C-terminal" evidence="12">
    <location>
        <begin position="254"/>
        <end position="373"/>
    </location>
</feature>
<evidence type="ECO:0000256" key="1">
    <source>
        <dbReference type="ARBA" id="ARBA00004496"/>
    </source>
</evidence>
<dbReference type="Pfam" id="PF02767">
    <property type="entry name" value="DNA_pol3_beta_2"/>
    <property type="match status" value="1"/>
</dbReference>
<evidence type="ECO:0000259" key="10">
    <source>
        <dbReference type="Pfam" id="PF00712"/>
    </source>
</evidence>
<keyword evidence="5 9" id="KW-0548">Nucleotidyltransferase</keyword>
<comment type="caution">
    <text evidence="13">The sequence shown here is derived from an EMBL/GenBank/DDBJ whole genome shotgun (WGS) entry which is preliminary data.</text>
</comment>
<dbReference type="GO" id="GO:0009360">
    <property type="term" value="C:DNA polymerase III complex"/>
    <property type="evidence" value="ECO:0007669"/>
    <property type="project" value="InterPro"/>
</dbReference>
<keyword evidence="4 9" id="KW-0808">Transferase</keyword>
<name>A0A2M7EBD0_9BACT</name>
<reference evidence="14" key="1">
    <citation type="submission" date="2017-09" db="EMBL/GenBank/DDBJ databases">
        <title>Depth-based differentiation of microbial function through sediment-hosted aquifers and enrichment of novel symbionts in the deep terrestrial subsurface.</title>
        <authorList>
            <person name="Probst A.J."/>
            <person name="Ladd B."/>
            <person name="Jarett J.K."/>
            <person name="Geller-Mcgrath D.E."/>
            <person name="Sieber C.M.K."/>
            <person name="Emerson J.B."/>
            <person name="Anantharaman K."/>
            <person name="Thomas B.C."/>
            <person name="Malmstrom R."/>
            <person name="Stieglmeier M."/>
            <person name="Klingl A."/>
            <person name="Woyke T."/>
            <person name="Ryan C.M."/>
            <person name="Banfield J.F."/>
        </authorList>
    </citation>
    <scope>NUCLEOTIDE SEQUENCE [LARGE SCALE GENOMIC DNA]</scope>
</reference>
<evidence type="ECO:0000256" key="8">
    <source>
        <dbReference type="ARBA" id="ARBA00023125"/>
    </source>
</evidence>
<dbReference type="GO" id="GO:0006271">
    <property type="term" value="P:DNA strand elongation involved in DNA replication"/>
    <property type="evidence" value="ECO:0007669"/>
    <property type="project" value="TreeGrafter"/>
</dbReference>
<evidence type="ECO:0000313" key="14">
    <source>
        <dbReference type="Proteomes" id="UP000230766"/>
    </source>
</evidence>
<keyword evidence="6 9" id="KW-0235">DNA replication</keyword>
<dbReference type="InterPro" id="IPR046938">
    <property type="entry name" value="DNA_clamp_sf"/>
</dbReference>
<dbReference type="SMART" id="SM00480">
    <property type="entry name" value="POL3Bc"/>
    <property type="match status" value="1"/>
</dbReference>
<dbReference type="GO" id="GO:0003887">
    <property type="term" value="F:DNA-directed DNA polymerase activity"/>
    <property type="evidence" value="ECO:0007669"/>
    <property type="project" value="UniProtKB-UniRule"/>
</dbReference>
<dbReference type="InterPro" id="IPR022634">
    <property type="entry name" value="DNA_polIII_beta_N"/>
</dbReference>
<dbReference type="AlphaFoldDB" id="A0A2M7EBD0"/>
<dbReference type="InterPro" id="IPR022637">
    <property type="entry name" value="DNA_polIII_beta_cen"/>
</dbReference>
<dbReference type="GO" id="GO:0005737">
    <property type="term" value="C:cytoplasm"/>
    <property type="evidence" value="ECO:0007669"/>
    <property type="project" value="UniProtKB-SubCell"/>
</dbReference>
<dbReference type="Pfam" id="PF02768">
    <property type="entry name" value="DNA_pol3_beta_3"/>
    <property type="match status" value="1"/>
</dbReference>
<evidence type="ECO:0000256" key="7">
    <source>
        <dbReference type="ARBA" id="ARBA00022932"/>
    </source>
</evidence>
<dbReference type="NCBIfam" id="TIGR00663">
    <property type="entry name" value="dnan"/>
    <property type="match status" value="1"/>
</dbReference>
<proteinExistence type="inferred from homology"/>
<dbReference type="EMBL" id="PETJ01000045">
    <property type="protein sequence ID" value="PIV65029.1"/>
    <property type="molecule type" value="Genomic_DNA"/>
</dbReference>
<evidence type="ECO:0000256" key="3">
    <source>
        <dbReference type="ARBA" id="ARBA00022490"/>
    </source>
</evidence>
<dbReference type="Gene3D" id="3.70.10.10">
    <property type="match status" value="1"/>
</dbReference>
<dbReference type="PANTHER" id="PTHR30478">
    <property type="entry name" value="DNA POLYMERASE III SUBUNIT BETA"/>
    <property type="match status" value="1"/>
</dbReference>
<dbReference type="InterPro" id="IPR022635">
    <property type="entry name" value="DNA_polIII_beta_C"/>
</dbReference>
<keyword evidence="8" id="KW-0238">DNA-binding</keyword>
<evidence type="ECO:0000256" key="9">
    <source>
        <dbReference type="PIRNR" id="PIRNR000804"/>
    </source>
</evidence>
<dbReference type="InterPro" id="IPR001001">
    <property type="entry name" value="DNA_polIII_beta"/>
</dbReference>
<keyword evidence="7 9" id="KW-0239">DNA-directed DNA polymerase</keyword>
<comment type="subcellular location">
    <subcellularLocation>
        <location evidence="1 9">Cytoplasm</location>
    </subcellularLocation>
</comment>
<feature type="domain" description="DNA polymerase III beta sliding clamp N-terminal" evidence="10">
    <location>
        <begin position="1"/>
        <end position="118"/>
    </location>
</feature>
<comment type="function">
    <text evidence="9">Confers DNA tethering and processivity to DNA polymerases and other proteins. Acts as a clamp, forming a ring around DNA (a reaction catalyzed by the clamp-loading complex) which diffuses in an ATP-independent manner freely and bidirectionally along dsDNA. Initially characterized for its ability to contact the catalytic subunit of DNA polymerase III (Pol III), a complex, multichain enzyme responsible for most of the replicative synthesis in bacteria; Pol III exhibits 3'-5' exonuclease proofreading activity. The beta chain is required for initiation of replication as well as for processivity of DNA replication.</text>
</comment>
<evidence type="ECO:0000313" key="13">
    <source>
        <dbReference type="EMBL" id="PIV65029.1"/>
    </source>
</evidence>
<dbReference type="PANTHER" id="PTHR30478:SF0">
    <property type="entry name" value="BETA SLIDING CLAMP"/>
    <property type="match status" value="1"/>
</dbReference>
<evidence type="ECO:0000256" key="4">
    <source>
        <dbReference type="ARBA" id="ARBA00022679"/>
    </source>
</evidence>
<dbReference type="GO" id="GO:0003677">
    <property type="term" value="F:DNA binding"/>
    <property type="evidence" value="ECO:0007669"/>
    <property type="project" value="UniProtKB-UniRule"/>
</dbReference>
<accession>A0A2M7EBD0</accession>
<keyword evidence="3 9" id="KW-0963">Cytoplasm</keyword>
<dbReference type="Pfam" id="PF00712">
    <property type="entry name" value="DNA_pol3_beta"/>
    <property type="match status" value="1"/>
</dbReference>
<evidence type="ECO:0000256" key="2">
    <source>
        <dbReference type="ARBA" id="ARBA00010752"/>
    </source>
</evidence>